<evidence type="ECO:0000256" key="3">
    <source>
        <dbReference type="ARBA" id="ARBA00023163"/>
    </source>
</evidence>
<dbReference type="PROSITE" id="PS01124">
    <property type="entry name" value="HTH_ARAC_FAMILY_2"/>
    <property type="match status" value="1"/>
</dbReference>
<reference evidence="5 6" key="1">
    <citation type="submission" date="2023-08" db="EMBL/GenBank/DDBJ databases">
        <title>Pathogen: clinical or host-associated sample.</title>
        <authorList>
            <person name="Hergert J."/>
            <person name="Casey R."/>
            <person name="Wagner J."/>
            <person name="Young E.L."/>
            <person name="Oakeson K.F."/>
        </authorList>
    </citation>
    <scope>NUCLEOTIDE SEQUENCE [LARGE SCALE GENOMIC DNA]</scope>
    <source>
        <strain evidence="5 6">UPHL-collab-2</strain>
        <plasmid evidence="5 6">unnamed1</plasmid>
    </source>
</reference>
<keyword evidence="1" id="KW-0805">Transcription regulation</keyword>
<organism evidence="5 6">
    <name type="scientific">Shinella oryzae</name>
    <dbReference type="NCBI Taxonomy" id="2871820"/>
    <lineage>
        <taxon>Bacteria</taxon>
        <taxon>Pseudomonadati</taxon>
        <taxon>Pseudomonadota</taxon>
        <taxon>Alphaproteobacteria</taxon>
        <taxon>Hyphomicrobiales</taxon>
        <taxon>Rhizobiaceae</taxon>
        <taxon>Shinella</taxon>
    </lineage>
</organism>
<evidence type="ECO:0000256" key="1">
    <source>
        <dbReference type="ARBA" id="ARBA00023015"/>
    </source>
</evidence>
<dbReference type="RefSeq" id="WP_306162737.1">
    <property type="nucleotide sequence ID" value="NZ_CP132315.1"/>
</dbReference>
<dbReference type="InterPro" id="IPR018060">
    <property type="entry name" value="HTH_AraC"/>
</dbReference>
<dbReference type="PROSITE" id="PS00041">
    <property type="entry name" value="HTH_ARAC_FAMILY_1"/>
    <property type="match status" value="1"/>
</dbReference>
<evidence type="ECO:0000259" key="4">
    <source>
        <dbReference type="PROSITE" id="PS01124"/>
    </source>
</evidence>
<protein>
    <submittedName>
        <fullName evidence="5">Helix-turn-helix domain-containing protein</fullName>
    </submittedName>
</protein>
<feature type="domain" description="HTH araC/xylS-type" evidence="4">
    <location>
        <begin position="226"/>
        <end position="327"/>
    </location>
</feature>
<dbReference type="InterPro" id="IPR018062">
    <property type="entry name" value="HTH_AraC-typ_CS"/>
</dbReference>
<keyword evidence="6" id="KW-1185">Reference proteome</keyword>
<dbReference type="Gene3D" id="1.10.10.60">
    <property type="entry name" value="Homeodomain-like"/>
    <property type="match status" value="1"/>
</dbReference>
<dbReference type="PANTHER" id="PTHR43130">
    <property type="entry name" value="ARAC-FAMILY TRANSCRIPTIONAL REGULATOR"/>
    <property type="match status" value="1"/>
</dbReference>
<gene>
    <name evidence="5" type="ORF">Q9315_22515</name>
</gene>
<keyword evidence="5" id="KW-0614">Plasmid</keyword>
<evidence type="ECO:0000313" key="6">
    <source>
        <dbReference type="Proteomes" id="UP001225788"/>
    </source>
</evidence>
<dbReference type="SUPFAM" id="SSF46689">
    <property type="entry name" value="Homeodomain-like"/>
    <property type="match status" value="2"/>
</dbReference>
<dbReference type="InterPro" id="IPR029062">
    <property type="entry name" value="Class_I_gatase-like"/>
</dbReference>
<evidence type="ECO:0000256" key="2">
    <source>
        <dbReference type="ARBA" id="ARBA00023125"/>
    </source>
</evidence>
<dbReference type="PANTHER" id="PTHR43130:SF3">
    <property type="entry name" value="HTH-TYPE TRANSCRIPTIONAL REGULATOR RV1931C"/>
    <property type="match status" value="1"/>
</dbReference>
<accession>A0ABY9KD47</accession>
<keyword evidence="3" id="KW-0804">Transcription</keyword>
<dbReference type="InterPro" id="IPR002818">
    <property type="entry name" value="DJ-1/PfpI"/>
</dbReference>
<dbReference type="Pfam" id="PF01965">
    <property type="entry name" value="DJ-1_PfpI"/>
    <property type="match status" value="1"/>
</dbReference>
<dbReference type="InterPro" id="IPR052158">
    <property type="entry name" value="INH-QAR"/>
</dbReference>
<dbReference type="Pfam" id="PF12833">
    <property type="entry name" value="HTH_18"/>
    <property type="match status" value="1"/>
</dbReference>
<dbReference type="SUPFAM" id="SSF52317">
    <property type="entry name" value="Class I glutamine amidotransferase-like"/>
    <property type="match status" value="1"/>
</dbReference>
<sequence length="331" mass="35715">MDMHSGKPRRILLIGYDGVQALDVVGPMEVFSTANIFKSEHIPLYELLLASPTGGTIKCSSAGGIRLGDALLLKDVPADIDTIIVAGGSEDGLRNVIYETSLLEWLKSRALDTRRLASVCTGAFVLAAGGFLDGKRATTHWNSTSLLKDLRPQIDVVPDAIFVAEPPIYTSAGITAGIDLCLALVEADCGAQTALSVARQLVLFMRRPGGQAQFSPGLAIQVKATPRLRNLITQIVENPTGDLSGPALANKAGMSERTFSRSFHKETGTTPAHFVETARLERAKMLLETSDWPLARIAEQSGFGSLHALHRAFRKQLGITPAFYRDCFRTN</sequence>
<keyword evidence="2" id="KW-0238">DNA-binding</keyword>
<dbReference type="SMART" id="SM00342">
    <property type="entry name" value="HTH_ARAC"/>
    <property type="match status" value="1"/>
</dbReference>
<dbReference type="CDD" id="cd03137">
    <property type="entry name" value="GATase1_AraC_1"/>
    <property type="match status" value="1"/>
</dbReference>
<name>A0ABY9KD47_9HYPH</name>
<proteinExistence type="predicted"/>
<dbReference type="Proteomes" id="UP001225788">
    <property type="component" value="Plasmid unnamed1"/>
</dbReference>
<dbReference type="EMBL" id="CP132315">
    <property type="protein sequence ID" value="WLS06425.1"/>
    <property type="molecule type" value="Genomic_DNA"/>
</dbReference>
<geneLocation type="plasmid" evidence="5 6">
    <name>unnamed1</name>
</geneLocation>
<dbReference type="InterPro" id="IPR009057">
    <property type="entry name" value="Homeodomain-like_sf"/>
</dbReference>
<evidence type="ECO:0000313" key="5">
    <source>
        <dbReference type="EMBL" id="WLS06425.1"/>
    </source>
</evidence>
<dbReference type="Gene3D" id="3.40.50.880">
    <property type="match status" value="1"/>
</dbReference>